<sequence length="51" mass="5925">MKYQQKNGYLIKKGHPSFCFNYQGIKILSIPEVLNRILLNRMKDAVDPTSL</sequence>
<reference evidence="1" key="1">
    <citation type="journal article" date="2019" name="bioRxiv">
        <title>The Genome of the Zebra Mussel, Dreissena polymorpha: A Resource for Invasive Species Research.</title>
        <authorList>
            <person name="McCartney M.A."/>
            <person name="Auch B."/>
            <person name="Kono T."/>
            <person name="Mallez S."/>
            <person name="Zhang Y."/>
            <person name="Obille A."/>
            <person name="Becker A."/>
            <person name="Abrahante J.E."/>
            <person name="Garbe J."/>
            <person name="Badalamenti J.P."/>
            <person name="Herman A."/>
            <person name="Mangelson H."/>
            <person name="Liachko I."/>
            <person name="Sullivan S."/>
            <person name="Sone E.D."/>
            <person name="Koren S."/>
            <person name="Silverstein K.A.T."/>
            <person name="Beckman K.B."/>
            <person name="Gohl D.M."/>
        </authorList>
    </citation>
    <scope>NUCLEOTIDE SEQUENCE</scope>
    <source>
        <strain evidence="1">Duluth1</strain>
        <tissue evidence="1">Whole animal</tissue>
    </source>
</reference>
<dbReference type="AlphaFoldDB" id="A0A9D4QL32"/>
<protein>
    <submittedName>
        <fullName evidence="1">Uncharacterized protein</fullName>
    </submittedName>
</protein>
<dbReference type="Proteomes" id="UP000828390">
    <property type="component" value="Unassembled WGS sequence"/>
</dbReference>
<organism evidence="1 2">
    <name type="scientific">Dreissena polymorpha</name>
    <name type="common">Zebra mussel</name>
    <name type="synonym">Mytilus polymorpha</name>
    <dbReference type="NCBI Taxonomy" id="45954"/>
    <lineage>
        <taxon>Eukaryota</taxon>
        <taxon>Metazoa</taxon>
        <taxon>Spiralia</taxon>
        <taxon>Lophotrochozoa</taxon>
        <taxon>Mollusca</taxon>
        <taxon>Bivalvia</taxon>
        <taxon>Autobranchia</taxon>
        <taxon>Heteroconchia</taxon>
        <taxon>Euheterodonta</taxon>
        <taxon>Imparidentia</taxon>
        <taxon>Neoheterodontei</taxon>
        <taxon>Myida</taxon>
        <taxon>Dreissenoidea</taxon>
        <taxon>Dreissenidae</taxon>
        <taxon>Dreissena</taxon>
    </lineage>
</organism>
<evidence type="ECO:0000313" key="2">
    <source>
        <dbReference type="Proteomes" id="UP000828390"/>
    </source>
</evidence>
<gene>
    <name evidence="1" type="ORF">DPMN_108533</name>
</gene>
<reference evidence="1" key="2">
    <citation type="submission" date="2020-11" db="EMBL/GenBank/DDBJ databases">
        <authorList>
            <person name="McCartney M.A."/>
            <person name="Auch B."/>
            <person name="Kono T."/>
            <person name="Mallez S."/>
            <person name="Becker A."/>
            <person name="Gohl D.M."/>
            <person name="Silverstein K.A.T."/>
            <person name="Koren S."/>
            <person name="Bechman K.B."/>
            <person name="Herman A."/>
            <person name="Abrahante J.E."/>
            <person name="Garbe J."/>
        </authorList>
    </citation>
    <scope>NUCLEOTIDE SEQUENCE</scope>
    <source>
        <strain evidence="1">Duluth1</strain>
        <tissue evidence="1">Whole animal</tissue>
    </source>
</reference>
<keyword evidence="2" id="KW-1185">Reference proteome</keyword>
<accession>A0A9D4QL32</accession>
<name>A0A9D4QL32_DREPO</name>
<dbReference type="EMBL" id="JAIWYP010000004">
    <property type="protein sequence ID" value="KAH3835186.1"/>
    <property type="molecule type" value="Genomic_DNA"/>
</dbReference>
<comment type="caution">
    <text evidence="1">The sequence shown here is derived from an EMBL/GenBank/DDBJ whole genome shotgun (WGS) entry which is preliminary data.</text>
</comment>
<evidence type="ECO:0000313" key="1">
    <source>
        <dbReference type="EMBL" id="KAH3835186.1"/>
    </source>
</evidence>
<proteinExistence type="predicted"/>